<evidence type="ECO:0000256" key="3">
    <source>
        <dbReference type="ARBA" id="ARBA00012640"/>
    </source>
</evidence>
<dbReference type="GO" id="GO:0000287">
    <property type="term" value="F:magnesium ion binding"/>
    <property type="evidence" value="ECO:0007669"/>
    <property type="project" value="TreeGrafter"/>
</dbReference>
<dbReference type="GO" id="GO:0036424">
    <property type="term" value="F:L-phosphoserine phosphatase activity"/>
    <property type="evidence" value="ECO:0007669"/>
    <property type="project" value="TreeGrafter"/>
</dbReference>
<comment type="catalytic activity">
    <reaction evidence="9">
        <text>O-phospho-L-serine + H2O = L-serine + phosphate</text>
        <dbReference type="Rhea" id="RHEA:21208"/>
        <dbReference type="ChEBI" id="CHEBI:15377"/>
        <dbReference type="ChEBI" id="CHEBI:33384"/>
        <dbReference type="ChEBI" id="CHEBI:43474"/>
        <dbReference type="ChEBI" id="CHEBI:57524"/>
        <dbReference type="EC" id="3.1.3.3"/>
    </reaction>
</comment>
<dbReference type="PANTHER" id="PTHR43344">
    <property type="entry name" value="PHOSPHOSERINE PHOSPHATASE"/>
    <property type="match status" value="1"/>
</dbReference>
<dbReference type="Gene3D" id="3.40.50.1000">
    <property type="entry name" value="HAD superfamily/HAD-like"/>
    <property type="match status" value="1"/>
</dbReference>
<evidence type="ECO:0000256" key="6">
    <source>
        <dbReference type="ARBA" id="ARBA00022801"/>
    </source>
</evidence>
<evidence type="ECO:0000313" key="12">
    <source>
        <dbReference type="Proteomes" id="UP000236946"/>
    </source>
</evidence>
<protein>
    <recommendedName>
        <fullName evidence="3">phosphoserine phosphatase</fullName>
        <ecNumber evidence="3">3.1.3.3</ecNumber>
    </recommendedName>
</protein>
<keyword evidence="6" id="KW-0378">Hydrolase</keyword>
<evidence type="ECO:0000256" key="2">
    <source>
        <dbReference type="ARBA" id="ARBA00005135"/>
    </source>
</evidence>
<evidence type="ECO:0000256" key="10">
    <source>
        <dbReference type="ARBA" id="ARBA00048523"/>
    </source>
</evidence>
<dbReference type="InterPro" id="IPR050582">
    <property type="entry name" value="HAD-like_SerB"/>
</dbReference>
<dbReference type="EMBL" id="PFEN01000035">
    <property type="protein sequence ID" value="PJE69465.1"/>
    <property type="molecule type" value="Genomic_DNA"/>
</dbReference>
<dbReference type="AlphaFoldDB" id="A0A2H9T178"/>
<dbReference type="InterPro" id="IPR036412">
    <property type="entry name" value="HAD-like_sf"/>
</dbReference>
<dbReference type="EC" id="3.1.3.3" evidence="3"/>
<evidence type="ECO:0000256" key="4">
    <source>
        <dbReference type="ARBA" id="ARBA00022605"/>
    </source>
</evidence>
<evidence type="ECO:0000256" key="8">
    <source>
        <dbReference type="ARBA" id="ARBA00023299"/>
    </source>
</evidence>
<evidence type="ECO:0000256" key="5">
    <source>
        <dbReference type="ARBA" id="ARBA00022723"/>
    </source>
</evidence>
<evidence type="ECO:0000313" key="11">
    <source>
        <dbReference type="EMBL" id="PJE69465.1"/>
    </source>
</evidence>
<sequence>MKNEFEKKYERKMIVFGTLLKGKMGAFKDILVVLGKEKEVKKIDEEYQKKKFKGPWGLEQLASLYKGFSQDYLCELALDYCQQNLIKGTREIITGLKNKDFLVGAISSNPQFVMDSLTNILPLDFLEGTQLEFKENVATGKIQRKVDRYIKAEILKNIRGRYKIKKEEIIVIGDSVTSFPMIREAKIFIDFDIQKENLQGIARIIVEHNTLKNIFRCN</sequence>
<evidence type="ECO:0000256" key="1">
    <source>
        <dbReference type="ARBA" id="ARBA00001946"/>
    </source>
</evidence>
<name>A0A2H9T178_9BACT</name>
<evidence type="ECO:0000256" key="9">
    <source>
        <dbReference type="ARBA" id="ARBA00048138"/>
    </source>
</evidence>
<comment type="cofactor">
    <cofactor evidence="1">
        <name>Mg(2+)</name>
        <dbReference type="ChEBI" id="CHEBI:18420"/>
    </cofactor>
</comment>
<dbReference type="PANTHER" id="PTHR43344:SF2">
    <property type="entry name" value="PHOSPHOSERINE PHOSPHATASE"/>
    <property type="match status" value="1"/>
</dbReference>
<evidence type="ECO:0000256" key="7">
    <source>
        <dbReference type="ARBA" id="ARBA00022842"/>
    </source>
</evidence>
<keyword evidence="4" id="KW-0028">Amino-acid biosynthesis</keyword>
<reference evidence="12" key="1">
    <citation type="submission" date="2017-09" db="EMBL/GenBank/DDBJ databases">
        <title>Depth-based differentiation of microbial function through sediment-hosted aquifers and enrichment of novel symbionts in the deep terrestrial subsurface.</title>
        <authorList>
            <person name="Probst A.J."/>
            <person name="Ladd B."/>
            <person name="Jarett J.K."/>
            <person name="Geller-Mcgrath D.E."/>
            <person name="Sieber C.M.K."/>
            <person name="Emerson J.B."/>
            <person name="Anantharaman K."/>
            <person name="Thomas B.C."/>
            <person name="Malmstrom R."/>
            <person name="Stieglmeier M."/>
            <person name="Klingl A."/>
            <person name="Woyke T."/>
            <person name="Ryan C.M."/>
            <person name="Banfield J.F."/>
        </authorList>
    </citation>
    <scope>NUCLEOTIDE SEQUENCE [LARGE SCALE GENOMIC DNA]</scope>
</reference>
<keyword evidence="7" id="KW-0460">Magnesium</keyword>
<accession>A0A2H9T178</accession>
<organism evidence="11 12">
    <name type="scientific">Candidatus Staskawiczbacteria bacterium CG10_big_fil_rev_8_21_14_0_10_38_10</name>
    <dbReference type="NCBI Taxonomy" id="1974891"/>
    <lineage>
        <taxon>Bacteria</taxon>
        <taxon>Candidatus Staskawicziibacteriota</taxon>
    </lineage>
</organism>
<keyword evidence="8" id="KW-0718">Serine biosynthesis</keyword>
<comment type="pathway">
    <text evidence="2">Amino-acid biosynthesis; L-serine biosynthesis; L-serine from 3-phospho-D-glycerate: step 3/3.</text>
</comment>
<dbReference type="InterPro" id="IPR023214">
    <property type="entry name" value="HAD_sf"/>
</dbReference>
<comment type="caution">
    <text evidence="11">The sequence shown here is derived from an EMBL/GenBank/DDBJ whole genome shotgun (WGS) entry which is preliminary data.</text>
</comment>
<gene>
    <name evidence="11" type="ORF">COU98_01935</name>
</gene>
<keyword evidence="5" id="KW-0479">Metal-binding</keyword>
<dbReference type="GO" id="GO:0005737">
    <property type="term" value="C:cytoplasm"/>
    <property type="evidence" value="ECO:0007669"/>
    <property type="project" value="TreeGrafter"/>
</dbReference>
<comment type="catalytic activity">
    <reaction evidence="10">
        <text>O-phospho-D-serine + H2O = D-serine + phosphate</text>
        <dbReference type="Rhea" id="RHEA:24873"/>
        <dbReference type="ChEBI" id="CHEBI:15377"/>
        <dbReference type="ChEBI" id="CHEBI:35247"/>
        <dbReference type="ChEBI" id="CHEBI:43474"/>
        <dbReference type="ChEBI" id="CHEBI:58680"/>
        <dbReference type="EC" id="3.1.3.3"/>
    </reaction>
</comment>
<proteinExistence type="predicted"/>
<dbReference type="Proteomes" id="UP000236946">
    <property type="component" value="Unassembled WGS sequence"/>
</dbReference>
<dbReference type="GO" id="GO:0006564">
    <property type="term" value="P:L-serine biosynthetic process"/>
    <property type="evidence" value="ECO:0007669"/>
    <property type="project" value="UniProtKB-KW"/>
</dbReference>
<dbReference type="SUPFAM" id="SSF56784">
    <property type="entry name" value="HAD-like"/>
    <property type="match status" value="1"/>
</dbReference>